<gene>
    <name evidence="1" type="ORF">GPX89_35810</name>
</gene>
<organism evidence="1 2">
    <name type="scientific">Nocardia terrae</name>
    <dbReference type="NCBI Taxonomy" id="2675851"/>
    <lineage>
        <taxon>Bacteria</taxon>
        <taxon>Bacillati</taxon>
        <taxon>Actinomycetota</taxon>
        <taxon>Actinomycetes</taxon>
        <taxon>Mycobacteriales</taxon>
        <taxon>Nocardiaceae</taxon>
        <taxon>Nocardia</taxon>
    </lineage>
</organism>
<evidence type="ECO:0000313" key="2">
    <source>
        <dbReference type="Proteomes" id="UP000466794"/>
    </source>
</evidence>
<reference evidence="1 2" key="1">
    <citation type="submission" date="2019-12" db="EMBL/GenBank/DDBJ databases">
        <title>Nocardia sp. nov. ET3-3 isolated from soil.</title>
        <authorList>
            <person name="Kanchanasin P."/>
            <person name="Tanasupawat S."/>
            <person name="Yuki M."/>
            <person name="Kudo T."/>
        </authorList>
    </citation>
    <scope>NUCLEOTIDE SEQUENCE [LARGE SCALE GENOMIC DNA]</scope>
    <source>
        <strain evidence="1 2">ET3-3</strain>
    </source>
</reference>
<name>A0A7K1V7G4_9NOCA</name>
<keyword evidence="2" id="KW-1185">Reference proteome</keyword>
<dbReference type="AlphaFoldDB" id="A0A7K1V7G4"/>
<dbReference type="Proteomes" id="UP000466794">
    <property type="component" value="Unassembled WGS sequence"/>
</dbReference>
<evidence type="ECO:0000313" key="1">
    <source>
        <dbReference type="EMBL" id="MVU82585.1"/>
    </source>
</evidence>
<dbReference type="RefSeq" id="WP_157392199.1">
    <property type="nucleotide sequence ID" value="NZ_WRPP01000010.1"/>
</dbReference>
<accession>A0A7K1V7G4</accession>
<protein>
    <submittedName>
        <fullName evidence="1">Uncharacterized protein</fullName>
    </submittedName>
</protein>
<comment type="caution">
    <text evidence="1">The sequence shown here is derived from an EMBL/GenBank/DDBJ whole genome shotgun (WGS) entry which is preliminary data.</text>
</comment>
<sequence>MSDNDSRFPRLRRMVRRATEAVAQGPAPVGAPPAQVGDLPVAESVTLRMPSRKVCPRLPEWVFTLNGSEFQKMLDCDHPLPPALTVSDYLAHQQRHLAIRLVMDPPNGRKPRSVVEFVQRCDAEELRAIWAETLGGDALIATATAGPLPALSLLAAEMLDRAHRWQDLLELEHASEVAGFRARELFKDYVHGDRAEAANLDWGATGRI</sequence>
<dbReference type="EMBL" id="WRPP01000010">
    <property type="protein sequence ID" value="MVU82585.1"/>
    <property type="molecule type" value="Genomic_DNA"/>
</dbReference>
<proteinExistence type="predicted"/>